<organism evidence="2 3">
    <name type="scientific">Ficus carica</name>
    <name type="common">Common fig</name>
    <dbReference type="NCBI Taxonomy" id="3494"/>
    <lineage>
        <taxon>Eukaryota</taxon>
        <taxon>Viridiplantae</taxon>
        <taxon>Streptophyta</taxon>
        <taxon>Embryophyta</taxon>
        <taxon>Tracheophyta</taxon>
        <taxon>Spermatophyta</taxon>
        <taxon>Magnoliopsida</taxon>
        <taxon>eudicotyledons</taxon>
        <taxon>Gunneridae</taxon>
        <taxon>Pentapetalae</taxon>
        <taxon>rosids</taxon>
        <taxon>fabids</taxon>
        <taxon>Rosales</taxon>
        <taxon>Moraceae</taxon>
        <taxon>Ficeae</taxon>
        <taxon>Ficus</taxon>
    </lineage>
</organism>
<feature type="region of interest" description="Disordered" evidence="1">
    <location>
        <begin position="1"/>
        <end position="28"/>
    </location>
</feature>
<reference evidence="2" key="1">
    <citation type="submission" date="2023-07" db="EMBL/GenBank/DDBJ databases">
        <title>draft genome sequence of fig (Ficus carica).</title>
        <authorList>
            <person name="Takahashi T."/>
            <person name="Nishimura K."/>
        </authorList>
    </citation>
    <scope>NUCLEOTIDE SEQUENCE</scope>
</reference>
<dbReference type="AlphaFoldDB" id="A0AA88E459"/>
<comment type="caution">
    <text evidence="2">The sequence shown here is derived from an EMBL/GenBank/DDBJ whole genome shotgun (WGS) entry which is preliminary data.</text>
</comment>
<proteinExistence type="predicted"/>
<evidence type="ECO:0000256" key="1">
    <source>
        <dbReference type="SAM" id="MobiDB-lite"/>
    </source>
</evidence>
<evidence type="ECO:0000313" key="2">
    <source>
        <dbReference type="EMBL" id="GMN63749.1"/>
    </source>
</evidence>
<feature type="compositionally biased region" description="Gly residues" evidence="1">
    <location>
        <begin position="1"/>
        <end position="11"/>
    </location>
</feature>
<evidence type="ECO:0000313" key="3">
    <source>
        <dbReference type="Proteomes" id="UP001187192"/>
    </source>
</evidence>
<dbReference type="EMBL" id="BTGU01000158">
    <property type="protein sequence ID" value="GMN63749.1"/>
    <property type="molecule type" value="Genomic_DNA"/>
</dbReference>
<keyword evidence="3" id="KW-1185">Reference proteome</keyword>
<accession>A0AA88E459</accession>
<name>A0AA88E459_FICCA</name>
<gene>
    <name evidence="2" type="ORF">TIFTF001_032828</name>
</gene>
<sequence length="51" mass="5630">MASYGMEGGGAKFSHPKGDFMNNHDDDDDDDDDVNAKCMLIKKLWLTALPV</sequence>
<dbReference type="Proteomes" id="UP001187192">
    <property type="component" value="Unassembled WGS sequence"/>
</dbReference>
<protein>
    <submittedName>
        <fullName evidence="2">Uncharacterized protein</fullName>
    </submittedName>
</protein>